<dbReference type="SUPFAM" id="SSF81383">
    <property type="entry name" value="F-box domain"/>
    <property type="match status" value="1"/>
</dbReference>
<keyword evidence="3" id="KW-1185">Reference proteome</keyword>
<dbReference type="OrthoDB" id="195246at2759"/>
<dbReference type="InterPro" id="IPR036047">
    <property type="entry name" value="F-box-like_dom_sf"/>
</dbReference>
<accession>A0A9W7GD84</accession>
<dbReference type="PROSITE" id="PS50181">
    <property type="entry name" value="FBOX"/>
    <property type="match status" value="1"/>
</dbReference>
<feature type="domain" description="F-box" evidence="1">
    <location>
        <begin position="35"/>
        <end position="82"/>
    </location>
</feature>
<evidence type="ECO:0000259" key="1">
    <source>
        <dbReference type="PROSITE" id="PS50181"/>
    </source>
</evidence>
<dbReference type="Pfam" id="PF00646">
    <property type="entry name" value="F-box"/>
    <property type="match status" value="1"/>
</dbReference>
<proteinExistence type="predicted"/>
<protein>
    <recommendedName>
        <fullName evidence="1">F-box domain-containing protein</fullName>
    </recommendedName>
</protein>
<dbReference type="InterPro" id="IPR001810">
    <property type="entry name" value="F-box_dom"/>
</dbReference>
<evidence type="ECO:0000313" key="2">
    <source>
        <dbReference type="EMBL" id="GMI42110.1"/>
    </source>
</evidence>
<dbReference type="Gene3D" id="1.20.1280.50">
    <property type="match status" value="1"/>
</dbReference>
<dbReference type="AlphaFoldDB" id="A0A9W7GD84"/>
<comment type="caution">
    <text evidence="2">The sequence shown here is derived from an EMBL/GenBank/DDBJ whole genome shotgun (WGS) entry which is preliminary data.</text>
</comment>
<dbReference type="Proteomes" id="UP001165065">
    <property type="component" value="Unassembled WGS sequence"/>
</dbReference>
<organism evidence="2 3">
    <name type="scientific">Triparma columacea</name>
    <dbReference type="NCBI Taxonomy" id="722753"/>
    <lineage>
        <taxon>Eukaryota</taxon>
        <taxon>Sar</taxon>
        <taxon>Stramenopiles</taxon>
        <taxon>Ochrophyta</taxon>
        <taxon>Bolidophyceae</taxon>
        <taxon>Parmales</taxon>
        <taxon>Triparmaceae</taxon>
        <taxon>Triparma</taxon>
    </lineage>
</organism>
<gene>
    <name evidence="2" type="ORF">TrCOL_g1777</name>
</gene>
<reference evidence="3" key="1">
    <citation type="journal article" date="2023" name="Commun. Biol.">
        <title>Genome analysis of Parmales, the sister group of diatoms, reveals the evolutionary specialization of diatoms from phago-mixotrophs to photoautotrophs.</title>
        <authorList>
            <person name="Ban H."/>
            <person name="Sato S."/>
            <person name="Yoshikawa S."/>
            <person name="Yamada K."/>
            <person name="Nakamura Y."/>
            <person name="Ichinomiya M."/>
            <person name="Sato N."/>
            <person name="Blanc-Mathieu R."/>
            <person name="Endo H."/>
            <person name="Kuwata A."/>
            <person name="Ogata H."/>
        </authorList>
    </citation>
    <scope>NUCLEOTIDE SEQUENCE [LARGE SCALE GENOMIC DNA]</scope>
</reference>
<name>A0A9W7GD84_9STRA</name>
<dbReference type="EMBL" id="BRYA01000165">
    <property type="protein sequence ID" value="GMI42110.1"/>
    <property type="molecule type" value="Genomic_DNA"/>
</dbReference>
<evidence type="ECO:0000313" key="3">
    <source>
        <dbReference type="Proteomes" id="UP001165065"/>
    </source>
</evidence>
<sequence>MSAFCDPKRWLEVPDLPVGSTLDQHKTFAKPTSQNPPFPGLPSDVFLLCLRYLDLATLVEVQIVNSGWRNHIVSDQLGWKERCNLLWADKVYVPQGLRIFADGREGVDRWVEEEKEGIAGMGIKKIKQELLRLGVPGREIAGCFEKREYVNLYFDTMSEMTKTQLGGKTRTNIEPWHPEHLMKVVEQSHKKGHLYILETGPLACPAMTAFVLSIKDAKRCAMSEAELCSFIFHVRVRSQGPLAPCIPNDPWWQGKGHGKVKFRPNSEGGGMTWQWPEIDGAVMNPFAMMMDQEGLDSMAYELTESKEFVQLYFNVSSKGPLETCARHPTNWGWILFSEGTVWCNWDHCLADKDPYVGLDSFPTSNRVGREALDKVYARSTICPLYNCLFHSNGGDGDFHMRGVFLYMQYCDHRNKRRENGISGFEPSETIEELIKGGWLTRDTWTWLGLVMDRGYLYDRDGTYSGRAGTAVAKLENDVIKALDKYNVWK</sequence>